<dbReference type="Proteomes" id="UP000054144">
    <property type="component" value="Unassembled WGS sequence"/>
</dbReference>
<proteinExistence type="predicted"/>
<dbReference type="InterPro" id="IPR011009">
    <property type="entry name" value="Kinase-like_dom_sf"/>
</dbReference>
<name>A0A0D7A2G9_9AGAR</name>
<reference evidence="1 2" key="1">
    <citation type="journal article" date="2015" name="Fungal Genet. Biol.">
        <title>Evolution of novel wood decay mechanisms in Agaricales revealed by the genome sequences of Fistulina hepatica and Cylindrobasidium torrendii.</title>
        <authorList>
            <person name="Floudas D."/>
            <person name="Held B.W."/>
            <person name="Riley R."/>
            <person name="Nagy L.G."/>
            <person name="Koehler G."/>
            <person name="Ransdell A.S."/>
            <person name="Younus H."/>
            <person name="Chow J."/>
            <person name="Chiniquy J."/>
            <person name="Lipzen A."/>
            <person name="Tritt A."/>
            <person name="Sun H."/>
            <person name="Haridas S."/>
            <person name="LaButti K."/>
            <person name="Ohm R.A."/>
            <person name="Kues U."/>
            <person name="Blanchette R.A."/>
            <person name="Grigoriev I.V."/>
            <person name="Minto R.E."/>
            <person name="Hibbett D.S."/>
        </authorList>
    </citation>
    <scope>NUCLEOTIDE SEQUENCE [LARGE SCALE GENOMIC DNA]</scope>
    <source>
        <strain evidence="1 2">ATCC 64428</strain>
    </source>
</reference>
<evidence type="ECO:0000313" key="2">
    <source>
        <dbReference type="Proteomes" id="UP000054144"/>
    </source>
</evidence>
<sequence>MIGWSDGSLFVPFYLAHIGEVPDMGRQLLEVRTFVFWKAMISFSFTPGSRIHASKRHRAQGSTPTFSFTLMVRKLILCKDISTHNILIDHTRPEYFLDFMDLNIFTPAYAYINFQLSSKMPGGPGTGQRSSYYAGSPAFVAPEVKAVLTTRICTIRSPLTCVSFFYHLASFWKCVRDFRVYALGKTIGRWLLEMSACICRWSEFHGIFWSEELAPEDTPLDMLDYMTARDSARRPTAAKALEVVKAVIAQEPDDVMWLPTPRHSPD</sequence>
<evidence type="ECO:0008006" key="3">
    <source>
        <dbReference type="Google" id="ProtNLM"/>
    </source>
</evidence>
<accession>A0A0D7A2G9</accession>
<dbReference type="EMBL" id="KN882064">
    <property type="protein sequence ID" value="KIY44915.1"/>
    <property type="molecule type" value="Genomic_DNA"/>
</dbReference>
<dbReference type="AlphaFoldDB" id="A0A0D7A2G9"/>
<organism evidence="1 2">
    <name type="scientific">Fistulina hepatica ATCC 64428</name>
    <dbReference type="NCBI Taxonomy" id="1128425"/>
    <lineage>
        <taxon>Eukaryota</taxon>
        <taxon>Fungi</taxon>
        <taxon>Dikarya</taxon>
        <taxon>Basidiomycota</taxon>
        <taxon>Agaricomycotina</taxon>
        <taxon>Agaricomycetes</taxon>
        <taxon>Agaricomycetidae</taxon>
        <taxon>Agaricales</taxon>
        <taxon>Fistulinaceae</taxon>
        <taxon>Fistulina</taxon>
    </lineage>
</organism>
<keyword evidence="2" id="KW-1185">Reference proteome</keyword>
<gene>
    <name evidence="1" type="ORF">FISHEDRAFT_61592</name>
</gene>
<evidence type="ECO:0000313" key="1">
    <source>
        <dbReference type="EMBL" id="KIY44915.1"/>
    </source>
</evidence>
<protein>
    <recommendedName>
        <fullName evidence="3">Protein kinase domain-containing protein</fullName>
    </recommendedName>
</protein>
<dbReference type="SUPFAM" id="SSF56112">
    <property type="entry name" value="Protein kinase-like (PK-like)"/>
    <property type="match status" value="1"/>
</dbReference>